<accession>A0A0B0N7C6</accession>
<keyword evidence="2" id="KW-1185">Reference proteome</keyword>
<name>A0A0B0N7C6_GOSAR</name>
<organism evidence="1 2">
    <name type="scientific">Gossypium arboreum</name>
    <name type="common">Tree cotton</name>
    <name type="synonym">Gossypium nanking</name>
    <dbReference type="NCBI Taxonomy" id="29729"/>
    <lineage>
        <taxon>Eukaryota</taxon>
        <taxon>Viridiplantae</taxon>
        <taxon>Streptophyta</taxon>
        <taxon>Embryophyta</taxon>
        <taxon>Tracheophyta</taxon>
        <taxon>Spermatophyta</taxon>
        <taxon>Magnoliopsida</taxon>
        <taxon>eudicotyledons</taxon>
        <taxon>Gunneridae</taxon>
        <taxon>Pentapetalae</taxon>
        <taxon>rosids</taxon>
        <taxon>malvids</taxon>
        <taxon>Malvales</taxon>
        <taxon>Malvaceae</taxon>
        <taxon>Malvoideae</taxon>
        <taxon>Gossypium</taxon>
    </lineage>
</organism>
<dbReference type="Proteomes" id="UP000032142">
    <property type="component" value="Unassembled WGS sequence"/>
</dbReference>
<dbReference type="EMBL" id="JRRC01465088">
    <property type="protein sequence ID" value="KHG07016.1"/>
    <property type="molecule type" value="Genomic_DNA"/>
</dbReference>
<evidence type="ECO:0000313" key="2">
    <source>
        <dbReference type="Proteomes" id="UP000032142"/>
    </source>
</evidence>
<sequence length="61" mass="7322">MVLHVNHMPMSTSQMWSSTKKHIISYVMTWLFGRRYFVNTFSDISCSTHIIIYHCSIAYRY</sequence>
<reference evidence="2" key="1">
    <citation type="submission" date="2014-09" db="EMBL/GenBank/DDBJ databases">
        <authorList>
            <person name="Mudge J."/>
            <person name="Ramaraj T."/>
            <person name="Lindquist I.E."/>
            <person name="Bharti A.K."/>
            <person name="Sundararajan A."/>
            <person name="Cameron C.T."/>
            <person name="Woodward J.E."/>
            <person name="May G.D."/>
            <person name="Brubaker C."/>
            <person name="Broadhvest J."/>
            <person name="Wilkins T.A."/>
        </authorList>
    </citation>
    <scope>NUCLEOTIDE SEQUENCE</scope>
    <source>
        <strain evidence="2">cv. AKA8401</strain>
    </source>
</reference>
<proteinExistence type="predicted"/>
<comment type="caution">
    <text evidence="1">The sequence shown here is derived from an EMBL/GenBank/DDBJ whole genome shotgun (WGS) entry which is preliminary data.</text>
</comment>
<evidence type="ECO:0000313" key="1">
    <source>
        <dbReference type="EMBL" id="KHG07016.1"/>
    </source>
</evidence>
<dbReference type="AlphaFoldDB" id="A0A0B0N7C6"/>
<gene>
    <name evidence="1" type="ORF">F383_33286</name>
</gene>
<protein>
    <submittedName>
        <fullName evidence="1">Uncharacterized protein</fullName>
    </submittedName>
</protein>